<feature type="compositionally biased region" description="Low complexity" evidence="1">
    <location>
        <begin position="40"/>
        <end position="52"/>
    </location>
</feature>
<proteinExistence type="predicted"/>
<dbReference type="EMBL" id="JAPCXC010000134">
    <property type="protein sequence ID" value="KAJ1604550.1"/>
    <property type="molecule type" value="Genomic_DNA"/>
</dbReference>
<sequence>MEEEISIRSAEERAIKEAEYIAASESKKLIQELSLRLETSEPNSKSSSRSPSVAAIEESAVKQTDPEDQPVQEGGEEEVSRDNNEKSPSQDEITSVVSGTNEPIIEIREGEDMSQIIKQESKLILGEFGNDSISFKEEQQETNGHLEDSEIIVLEEPETPVIEGNEDFSDKITPVDNQEPIEVEGCGHKLRGFTDSTKSGISGIIQFQRSIFNDCTHNAASLNTQLKKASWDYFNSLHSRLIKLSGFHNPDECSICKDFKHMDVPLLN</sequence>
<protein>
    <submittedName>
        <fullName evidence="2">Uncharacterized protein</fullName>
    </submittedName>
</protein>
<evidence type="ECO:0000256" key="1">
    <source>
        <dbReference type="SAM" id="MobiDB-lite"/>
    </source>
</evidence>
<organism evidence="2">
    <name type="scientific">Cryptosporidium canis</name>
    <dbReference type="NCBI Taxonomy" id="195482"/>
    <lineage>
        <taxon>Eukaryota</taxon>
        <taxon>Sar</taxon>
        <taxon>Alveolata</taxon>
        <taxon>Apicomplexa</taxon>
        <taxon>Conoidasida</taxon>
        <taxon>Coccidia</taxon>
        <taxon>Eucoccidiorida</taxon>
        <taxon>Eimeriorina</taxon>
        <taxon>Cryptosporidiidae</taxon>
        <taxon>Cryptosporidium</taxon>
    </lineage>
</organism>
<reference evidence="2" key="1">
    <citation type="submission" date="2022-10" db="EMBL/GenBank/DDBJ databases">
        <title>Adaptive evolution leads to modifications in subtelomeric GC content in a zoonotic Cryptosporidium species.</title>
        <authorList>
            <person name="Li J."/>
            <person name="Feng Y."/>
            <person name="Xiao L."/>
        </authorList>
    </citation>
    <scope>NUCLEOTIDE SEQUENCE</scope>
    <source>
        <strain evidence="2">33844</strain>
    </source>
</reference>
<dbReference type="OrthoDB" id="342895at2759"/>
<dbReference type="AlphaFoldDB" id="A0A9D5DJF8"/>
<dbReference type="Proteomes" id="UP001067231">
    <property type="component" value="Unassembled WGS sequence"/>
</dbReference>
<comment type="caution">
    <text evidence="2">The sequence shown here is derived from an EMBL/GenBank/DDBJ whole genome shotgun (WGS) entry which is preliminary data.</text>
</comment>
<feature type="compositionally biased region" description="Basic and acidic residues" evidence="1">
    <location>
        <begin position="78"/>
        <end position="89"/>
    </location>
</feature>
<feature type="region of interest" description="Disordered" evidence="1">
    <location>
        <begin position="37"/>
        <end position="108"/>
    </location>
</feature>
<gene>
    <name evidence="2" type="ORF">OJ253_3612</name>
</gene>
<feature type="compositionally biased region" description="Polar residues" evidence="1">
    <location>
        <begin position="90"/>
        <end position="101"/>
    </location>
</feature>
<accession>A0A9D5DJF8</accession>
<evidence type="ECO:0000313" key="2">
    <source>
        <dbReference type="EMBL" id="KAJ1604550.1"/>
    </source>
</evidence>
<feature type="compositionally biased region" description="Acidic residues" evidence="1">
    <location>
        <begin position="66"/>
        <end position="77"/>
    </location>
</feature>
<name>A0A9D5DJF8_9CRYT</name>